<gene>
    <name evidence="1" type="ORF">PoB_007187900</name>
</gene>
<dbReference type="EMBL" id="BLXT01008059">
    <property type="protein sequence ID" value="GFO45374.1"/>
    <property type="molecule type" value="Genomic_DNA"/>
</dbReference>
<dbReference type="Proteomes" id="UP000735302">
    <property type="component" value="Unassembled WGS sequence"/>
</dbReference>
<proteinExistence type="predicted"/>
<protein>
    <submittedName>
        <fullName evidence="1">Uncharacterized protein</fullName>
    </submittedName>
</protein>
<comment type="caution">
    <text evidence="1">The sequence shown here is derived from an EMBL/GenBank/DDBJ whole genome shotgun (WGS) entry which is preliminary data.</text>
</comment>
<dbReference type="AlphaFoldDB" id="A0AAV4DN18"/>
<name>A0AAV4DN18_9GAST</name>
<organism evidence="1 2">
    <name type="scientific">Plakobranchus ocellatus</name>
    <dbReference type="NCBI Taxonomy" id="259542"/>
    <lineage>
        <taxon>Eukaryota</taxon>
        <taxon>Metazoa</taxon>
        <taxon>Spiralia</taxon>
        <taxon>Lophotrochozoa</taxon>
        <taxon>Mollusca</taxon>
        <taxon>Gastropoda</taxon>
        <taxon>Heterobranchia</taxon>
        <taxon>Euthyneura</taxon>
        <taxon>Panpulmonata</taxon>
        <taxon>Sacoglossa</taxon>
        <taxon>Placobranchoidea</taxon>
        <taxon>Plakobranchidae</taxon>
        <taxon>Plakobranchus</taxon>
    </lineage>
</organism>
<sequence>MTDRPQQGPLTDTCPSKRYTKDNVCGPSLRISKNAVCYNELESYSNPRCEYAGERHGPHGPLVDYVYDLSVHTWDDHVRTLRELLK</sequence>
<accession>A0AAV4DN18</accession>
<reference evidence="1 2" key="1">
    <citation type="journal article" date="2021" name="Elife">
        <title>Chloroplast acquisition without the gene transfer in kleptoplastic sea slugs, Plakobranchus ocellatus.</title>
        <authorList>
            <person name="Maeda T."/>
            <person name="Takahashi S."/>
            <person name="Yoshida T."/>
            <person name="Shimamura S."/>
            <person name="Takaki Y."/>
            <person name="Nagai Y."/>
            <person name="Toyoda A."/>
            <person name="Suzuki Y."/>
            <person name="Arimoto A."/>
            <person name="Ishii H."/>
            <person name="Satoh N."/>
            <person name="Nishiyama T."/>
            <person name="Hasebe M."/>
            <person name="Maruyama T."/>
            <person name="Minagawa J."/>
            <person name="Obokata J."/>
            <person name="Shigenobu S."/>
        </authorList>
    </citation>
    <scope>NUCLEOTIDE SEQUENCE [LARGE SCALE GENOMIC DNA]</scope>
</reference>
<evidence type="ECO:0000313" key="1">
    <source>
        <dbReference type="EMBL" id="GFO45374.1"/>
    </source>
</evidence>
<keyword evidence="2" id="KW-1185">Reference proteome</keyword>
<evidence type="ECO:0000313" key="2">
    <source>
        <dbReference type="Proteomes" id="UP000735302"/>
    </source>
</evidence>